<gene>
    <name evidence="1" type="ORF">NA56DRAFT_296525</name>
</gene>
<evidence type="ECO:0000313" key="1">
    <source>
        <dbReference type="EMBL" id="PMD26776.1"/>
    </source>
</evidence>
<sequence length="179" mass="20037">MSLDRENRPPSTALAFTTDEASIHLLPDAKNTEVDPNSSTSFPISNLPSELRNEIYAHYFASLPPLSIIPANVTSTIHNQTDLALSSPYFESDILPSIFYSNFTFSFSNPKVLRNFAKGEGRDRVARVRIEYGTLSRCHRTDCVFLLFQNFGHLREKKAGVMLRVECGDWTVCEVVGGC</sequence>
<reference evidence="1 2" key="1">
    <citation type="submission" date="2016-05" db="EMBL/GenBank/DDBJ databases">
        <title>A degradative enzymes factory behind the ericoid mycorrhizal symbiosis.</title>
        <authorList>
            <consortium name="DOE Joint Genome Institute"/>
            <person name="Martino E."/>
            <person name="Morin E."/>
            <person name="Grelet G."/>
            <person name="Kuo A."/>
            <person name="Kohler A."/>
            <person name="Daghino S."/>
            <person name="Barry K."/>
            <person name="Choi C."/>
            <person name="Cichocki N."/>
            <person name="Clum A."/>
            <person name="Copeland A."/>
            <person name="Hainaut M."/>
            <person name="Haridas S."/>
            <person name="Labutti K."/>
            <person name="Lindquist E."/>
            <person name="Lipzen A."/>
            <person name="Khouja H.-R."/>
            <person name="Murat C."/>
            <person name="Ohm R."/>
            <person name="Olson A."/>
            <person name="Spatafora J."/>
            <person name="Veneault-Fourrey C."/>
            <person name="Henrissat B."/>
            <person name="Grigoriev I."/>
            <person name="Martin F."/>
            <person name="Perotto S."/>
        </authorList>
    </citation>
    <scope>NUCLEOTIDE SEQUENCE [LARGE SCALE GENOMIC DNA]</scope>
    <source>
        <strain evidence="1 2">UAMH 7357</strain>
    </source>
</reference>
<name>A0A2J6QKL8_9HELO</name>
<protein>
    <submittedName>
        <fullName evidence="1">Uncharacterized protein</fullName>
    </submittedName>
</protein>
<proteinExistence type="predicted"/>
<evidence type="ECO:0000313" key="2">
    <source>
        <dbReference type="Proteomes" id="UP000235672"/>
    </source>
</evidence>
<dbReference type="EMBL" id="KZ613467">
    <property type="protein sequence ID" value="PMD26776.1"/>
    <property type="molecule type" value="Genomic_DNA"/>
</dbReference>
<dbReference type="Proteomes" id="UP000235672">
    <property type="component" value="Unassembled WGS sequence"/>
</dbReference>
<organism evidence="1 2">
    <name type="scientific">Hyaloscypha hepaticicola</name>
    <dbReference type="NCBI Taxonomy" id="2082293"/>
    <lineage>
        <taxon>Eukaryota</taxon>
        <taxon>Fungi</taxon>
        <taxon>Dikarya</taxon>
        <taxon>Ascomycota</taxon>
        <taxon>Pezizomycotina</taxon>
        <taxon>Leotiomycetes</taxon>
        <taxon>Helotiales</taxon>
        <taxon>Hyaloscyphaceae</taxon>
        <taxon>Hyaloscypha</taxon>
    </lineage>
</organism>
<keyword evidence="2" id="KW-1185">Reference proteome</keyword>
<dbReference type="OrthoDB" id="3563509at2759"/>
<accession>A0A2J6QKL8</accession>
<dbReference type="AlphaFoldDB" id="A0A2J6QKL8"/>